<feature type="compositionally biased region" description="Polar residues" evidence="1">
    <location>
        <begin position="8"/>
        <end position="24"/>
    </location>
</feature>
<organism evidence="2 3">
    <name type="scientific">Dendrobium catenatum</name>
    <dbReference type="NCBI Taxonomy" id="906689"/>
    <lineage>
        <taxon>Eukaryota</taxon>
        <taxon>Viridiplantae</taxon>
        <taxon>Streptophyta</taxon>
        <taxon>Embryophyta</taxon>
        <taxon>Tracheophyta</taxon>
        <taxon>Spermatophyta</taxon>
        <taxon>Magnoliopsida</taxon>
        <taxon>Liliopsida</taxon>
        <taxon>Asparagales</taxon>
        <taxon>Orchidaceae</taxon>
        <taxon>Epidendroideae</taxon>
        <taxon>Malaxideae</taxon>
        <taxon>Dendrobiinae</taxon>
        <taxon>Dendrobium</taxon>
    </lineage>
</organism>
<feature type="compositionally biased region" description="Basic and acidic residues" evidence="1">
    <location>
        <begin position="25"/>
        <end position="37"/>
    </location>
</feature>
<feature type="region of interest" description="Disordered" evidence="1">
    <location>
        <begin position="7"/>
        <end position="75"/>
    </location>
</feature>
<evidence type="ECO:0000313" key="3">
    <source>
        <dbReference type="Proteomes" id="UP000233837"/>
    </source>
</evidence>
<dbReference type="EMBL" id="KZ503675">
    <property type="protein sequence ID" value="PKU62289.1"/>
    <property type="molecule type" value="Genomic_DNA"/>
</dbReference>
<accession>A0A2I0VFV1</accession>
<dbReference type="AlphaFoldDB" id="A0A2I0VFV1"/>
<dbReference type="Proteomes" id="UP000233837">
    <property type="component" value="Unassembled WGS sequence"/>
</dbReference>
<evidence type="ECO:0000313" key="2">
    <source>
        <dbReference type="EMBL" id="PKU62289.1"/>
    </source>
</evidence>
<dbReference type="OrthoDB" id="1909326at2759"/>
<sequence>MSGIFSLFSGSRSGHQTTQSTTTIQDEREAQVAEKGDPLATTSRRGFEVDSGFRPVEHPVEPINQDQPVRCPLSEPSILNDGRIWKERISSTGAPAKADLLVVKKGGTKLEKVSVGRRHKSAPRTRPASLSATEEIILKLPEKCTVDGDRTATS</sequence>
<dbReference type="PANTHER" id="PTHR34196">
    <property type="entry name" value="OS02G0697700 PROTEIN"/>
    <property type="match status" value="1"/>
</dbReference>
<protein>
    <submittedName>
        <fullName evidence="2">Uncharacterized protein</fullName>
    </submittedName>
</protein>
<evidence type="ECO:0000256" key="1">
    <source>
        <dbReference type="SAM" id="MobiDB-lite"/>
    </source>
</evidence>
<dbReference type="PANTHER" id="PTHR34196:SF2">
    <property type="entry name" value="OS02G0697700 PROTEIN"/>
    <property type="match status" value="1"/>
</dbReference>
<proteinExistence type="predicted"/>
<reference evidence="2 3" key="2">
    <citation type="journal article" date="2017" name="Nature">
        <title>The Apostasia genome and the evolution of orchids.</title>
        <authorList>
            <person name="Zhang G.Q."/>
            <person name="Liu K.W."/>
            <person name="Li Z."/>
            <person name="Lohaus R."/>
            <person name="Hsiao Y.Y."/>
            <person name="Niu S.C."/>
            <person name="Wang J.Y."/>
            <person name="Lin Y.C."/>
            <person name="Xu Q."/>
            <person name="Chen L.J."/>
            <person name="Yoshida K."/>
            <person name="Fujiwara S."/>
            <person name="Wang Z.W."/>
            <person name="Zhang Y.Q."/>
            <person name="Mitsuda N."/>
            <person name="Wang M."/>
            <person name="Liu G.H."/>
            <person name="Pecoraro L."/>
            <person name="Huang H.X."/>
            <person name="Xiao X.J."/>
            <person name="Lin M."/>
            <person name="Wu X.Y."/>
            <person name="Wu W.L."/>
            <person name="Chen Y.Y."/>
            <person name="Chang S.B."/>
            <person name="Sakamoto S."/>
            <person name="Ohme-Takagi M."/>
            <person name="Yagi M."/>
            <person name="Zeng S.J."/>
            <person name="Shen C.Y."/>
            <person name="Yeh C.M."/>
            <person name="Luo Y.B."/>
            <person name="Tsai W.C."/>
            <person name="Van de Peer Y."/>
            <person name="Liu Z.J."/>
        </authorList>
    </citation>
    <scope>NUCLEOTIDE SEQUENCE [LARGE SCALE GENOMIC DNA]</scope>
    <source>
        <tissue evidence="2">The whole plant</tissue>
    </source>
</reference>
<gene>
    <name evidence="2" type="ORF">MA16_Dca025348</name>
</gene>
<reference evidence="2 3" key="1">
    <citation type="journal article" date="2016" name="Sci. Rep.">
        <title>The Dendrobium catenatum Lindl. genome sequence provides insights into polysaccharide synthase, floral development and adaptive evolution.</title>
        <authorList>
            <person name="Zhang G.Q."/>
            <person name="Xu Q."/>
            <person name="Bian C."/>
            <person name="Tsai W.C."/>
            <person name="Yeh C.M."/>
            <person name="Liu K.W."/>
            <person name="Yoshida K."/>
            <person name="Zhang L.S."/>
            <person name="Chang S.B."/>
            <person name="Chen F."/>
            <person name="Shi Y."/>
            <person name="Su Y.Y."/>
            <person name="Zhang Y.Q."/>
            <person name="Chen L.J."/>
            <person name="Yin Y."/>
            <person name="Lin M."/>
            <person name="Huang H."/>
            <person name="Deng H."/>
            <person name="Wang Z.W."/>
            <person name="Zhu S.L."/>
            <person name="Zhao X."/>
            <person name="Deng C."/>
            <person name="Niu S.C."/>
            <person name="Huang J."/>
            <person name="Wang M."/>
            <person name="Liu G.H."/>
            <person name="Yang H.J."/>
            <person name="Xiao X.J."/>
            <person name="Hsiao Y.Y."/>
            <person name="Wu W.L."/>
            <person name="Chen Y.Y."/>
            <person name="Mitsuda N."/>
            <person name="Ohme-Takagi M."/>
            <person name="Luo Y.B."/>
            <person name="Van de Peer Y."/>
            <person name="Liu Z.J."/>
        </authorList>
    </citation>
    <scope>NUCLEOTIDE SEQUENCE [LARGE SCALE GENOMIC DNA]</scope>
    <source>
        <tissue evidence="2">The whole plant</tissue>
    </source>
</reference>
<name>A0A2I0VFV1_9ASPA</name>
<keyword evidence="3" id="KW-1185">Reference proteome</keyword>